<comment type="caution">
    <text evidence="2">The sequence shown here is derived from an EMBL/GenBank/DDBJ whole genome shotgun (WGS) entry which is preliminary data.</text>
</comment>
<gene>
    <name evidence="2" type="ORF">Krac_3937</name>
</gene>
<evidence type="ECO:0000313" key="3">
    <source>
        <dbReference type="Proteomes" id="UP000004508"/>
    </source>
</evidence>
<feature type="transmembrane region" description="Helical" evidence="1">
    <location>
        <begin position="25"/>
        <end position="44"/>
    </location>
</feature>
<dbReference type="AlphaFoldDB" id="D6U3N6"/>
<proteinExistence type="predicted"/>
<keyword evidence="1" id="KW-0812">Transmembrane</keyword>
<accession>D6U3N6</accession>
<keyword evidence="1" id="KW-0472">Membrane</keyword>
<evidence type="ECO:0000256" key="1">
    <source>
        <dbReference type="SAM" id="Phobius"/>
    </source>
</evidence>
<reference evidence="2 3" key="1">
    <citation type="journal article" date="2011" name="Stand. Genomic Sci.">
        <title>Non-contiguous finished genome sequence and contextual data of the filamentous soil bacterium Ktedonobacter racemifer type strain (SOSP1-21).</title>
        <authorList>
            <person name="Chang Y.J."/>
            <person name="Land M."/>
            <person name="Hauser L."/>
            <person name="Chertkov O."/>
            <person name="Del Rio T.G."/>
            <person name="Nolan M."/>
            <person name="Copeland A."/>
            <person name="Tice H."/>
            <person name="Cheng J.F."/>
            <person name="Lucas S."/>
            <person name="Han C."/>
            <person name="Goodwin L."/>
            <person name="Pitluck S."/>
            <person name="Ivanova N."/>
            <person name="Ovchinikova G."/>
            <person name="Pati A."/>
            <person name="Chen A."/>
            <person name="Palaniappan K."/>
            <person name="Mavromatis K."/>
            <person name="Liolios K."/>
            <person name="Brettin T."/>
            <person name="Fiebig A."/>
            <person name="Rohde M."/>
            <person name="Abt B."/>
            <person name="Goker M."/>
            <person name="Detter J.C."/>
            <person name="Woyke T."/>
            <person name="Bristow J."/>
            <person name="Eisen J.A."/>
            <person name="Markowitz V."/>
            <person name="Hugenholtz P."/>
            <person name="Kyrpides N.C."/>
            <person name="Klenk H.P."/>
            <person name="Lapidus A."/>
        </authorList>
    </citation>
    <scope>NUCLEOTIDE SEQUENCE [LARGE SCALE GENOMIC DNA]</scope>
    <source>
        <strain evidence="3">DSM 44963</strain>
    </source>
</reference>
<keyword evidence="1" id="KW-1133">Transmembrane helix</keyword>
<protein>
    <submittedName>
        <fullName evidence="2">Uncharacterized protein</fullName>
    </submittedName>
</protein>
<dbReference type="Proteomes" id="UP000004508">
    <property type="component" value="Unassembled WGS sequence"/>
</dbReference>
<sequence length="95" mass="10775">MEEEDECQESRQESFLHVLYAPFEWGVFLTLEGVYVVVCSMCVMCSPAARVSISGYVIFIFFQGLTFLMCWLVWLVYAHGSLPRDEQEYAGASGA</sequence>
<evidence type="ECO:0000313" key="2">
    <source>
        <dbReference type="EMBL" id="EFH83026.1"/>
    </source>
</evidence>
<dbReference type="InParanoid" id="D6U3N6"/>
<name>D6U3N6_KTERA</name>
<feature type="transmembrane region" description="Helical" evidence="1">
    <location>
        <begin position="56"/>
        <end position="77"/>
    </location>
</feature>
<keyword evidence="3" id="KW-1185">Reference proteome</keyword>
<organism evidence="2 3">
    <name type="scientific">Ktedonobacter racemifer DSM 44963</name>
    <dbReference type="NCBI Taxonomy" id="485913"/>
    <lineage>
        <taxon>Bacteria</taxon>
        <taxon>Bacillati</taxon>
        <taxon>Chloroflexota</taxon>
        <taxon>Ktedonobacteria</taxon>
        <taxon>Ktedonobacterales</taxon>
        <taxon>Ktedonobacteraceae</taxon>
        <taxon>Ktedonobacter</taxon>
    </lineage>
</organism>
<dbReference type="EMBL" id="ADVG01000004">
    <property type="protein sequence ID" value="EFH83026.1"/>
    <property type="molecule type" value="Genomic_DNA"/>
</dbReference>